<evidence type="ECO:0000259" key="12">
    <source>
        <dbReference type="PROSITE" id="PS51866"/>
    </source>
</evidence>
<dbReference type="InterPro" id="IPR005116">
    <property type="entry name" value="Transp-assoc_OB_typ1"/>
</dbReference>
<evidence type="ECO:0000313" key="13">
    <source>
        <dbReference type="EMBL" id="KPL53861.1"/>
    </source>
</evidence>
<evidence type="ECO:0000256" key="8">
    <source>
        <dbReference type="ARBA" id="ARBA00022967"/>
    </source>
</evidence>
<dbReference type="PANTHER" id="PTHR43514:SF4">
    <property type="entry name" value="ABC TRANSPORTER I FAMILY MEMBER 10"/>
    <property type="match status" value="1"/>
</dbReference>
<dbReference type="SUPFAM" id="SSF52540">
    <property type="entry name" value="P-loop containing nucleoside triphosphate hydrolases"/>
    <property type="match status" value="1"/>
</dbReference>
<keyword evidence="4 10" id="KW-0500">Molybdenum</keyword>
<keyword evidence="9" id="KW-0472">Membrane</keyword>
<dbReference type="NCBIfam" id="TIGR02142">
    <property type="entry name" value="modC_ABC"/>
    <property type="match status" value="1"/>
</dbReference>
<dbReference type="Pfam" id="PF03459">
    <property type="entry name" value="TOBE"/>
    <property type="match status" value="1"/>
</dbReference>
<dbReference type="InterPro" id="IPR027417">
    <property type="entry name" value="P-loop_NTPase"/>
</dbReference>
<feature type="domain" description="Mop" evidence="12">
    <location>
        <begin position="296"/>
        <end position="363"/>
    </location>
</feature>
<dbReference type="EMBL" id="LJYW01000001">
    <property type="protein sequence ID" value="KPL53861.1"/>
    <property type="molecule type" value="Genomic_DNA"/>
</dbReference>
<dbReference type="STRING" id="665126.ABB55_17970"/>
<dbReference type="GO" id="GO:0005524">
    <property type="term" value="F:ATP binding"/>
    <property type="evidence" value="ECO:0007669"/>
    <property type="project" value="UniProtKB-KW"/>
</dbReference>
<keyword evidence="7 13" id="KW-0067">ATP-binding</keyword>
<organism evidence="13 14">
    <name type="scientific">Prosthecodimorpha hirschii</name>
    <dbReference type="NCBI Taxonomy" id="665126"/>
    <lineage>
        <taxon>Bacteria</taxon>
        <taxon>Pseudomonadati</taxon>
        <taxon>Pseudomonadota</taxon>
        <taxon>Alphaproteobacteria</taxon>
        <taxon>Hyphomicrobiales</taxon>
        <taxon>Ancalomicrobiaceae</taxon>
        <taxon>Prosthecodimorpha</taxon>
    </lineage>
</organism>
<evidence type="ECO:0000256" key="5">
    <source>
        <dbReference type="ARBA" id="ARBA00022519"/>
    </source>
</evidence>
<comment type="caution">
    <text evidence="13">The sequence shown here is derived from an EMBL/GenBank/DDBJ whole genome shotgun (WGS) entry which is preliminary data.</text>
</comment>
<keyword evidence="14" id="KW-1185">Reference proteome</keyword>
<dbReference type="PANTHER" id="PTHR43514">
    <property type="entry name" value="ABC TRANSPORTER I FAMILY MEMBER 10"/>
    <property type="match status" value="1"/>
</dbReference>
<keyword evidence="6" id="KW-0547">Nucleotide-binding</keyword>
<dbReference type="InterPro" id="IPR003439">
    <property type="entry name" value="ABC_transporter-like_ATP-bd"/>
</dbReference>
<name>A0A0P6W3U5_9HYPH</name>
<dbReference type="AlphaFoldDB" id="A0A0P6W3U5"/>
<dbReference type="Proteomes" id="UP000048984">
    <property type="component" value="Unassembled WGS sequence"/>
</dbReference>
<proteinExistence type="inferred from homology"/>
<gene>
    <name evidence="13" type="ORF">ABB55_17970</name>
</gene>
<keyword evidence="2" id="KW-0813">Transport</keyword>
<evidence type="ECO:0000259" key="11">
    <source>
        <dbReference type="PROSITE" id="PS50893"/>
    </source>
</evidence>
<evidence type="ECO:0000313" key="14">
    <source>
        <dbReference type="Proteomes" id="UP000048984"/>
    </source>
</evidence>
<dbReference type="InterPro" id="IPR003593">
    <property type="entry name" value="AAA+_ATPase"/>
</dbReference>
<reference evidence="13 14" key="1">
    <citation type="submission" date="2015-09" db="EMBL/GenBank/DDBJ databases">
        <authorList>
            <person name="Jackson K.R."/>
            <person name="Lunt B.L."/>
            <person name="Fisher J.N.B."/>
            <person name="Gardner A.V."/>
            <person name="Bailey M.E."/>
            <person name="Deus L.M."/>
            <person name="Earl A.S."/>
            <person name="Gibby P.D."/>
            <person name="Hartmann K.A."/>
            <person name="Liu J.E."/>
            <person name="Manci A.M."/>
            <person name="Nielsen D.A."/>
            <person name="Solomon M.B."/>
            <person name="Breakwell D.P."/>
            <person name="Burnett S.H."/>
            <person name="Grose J.H."/>
        </authorList>
    </citation>
    <scope>NUCLEOTIDE SEQUENCE [LARGE SCALE GENOMIC DNA]</scope>
    <source>
        <strain evidence="13 14">16</strain>
    </source>
</reference>
<dbReference type="InterPro" id="IPR017871">
    <property type="entry name" value="ABC_transporter-like_CS"/>
</dbReference>
<dbReference type="PROSITE" id="PS51866">
    <property type="entry name" value="MOP"/>
    <property type="match status" value="1"/>
</dbReference>
<dbReference type="InterPro" id="IPR008995">
    <property type="entry name" value="Mo/tungstate-bd_C_term_dom"/>
</dbReference>
<dbReference type="InterPro" id="IPR050334">
    <property type="entry name" value="Molybdenum_import_ModC"/>
</dbReference>
<dbReference type="InterPro" id="IPR004606">
    <property type="entry name" value="Mop_domain"/>
</dbReference>
<dbReference type="Pfam" id="PF00005">
    <property type="entry name" value="ABC_tran"/>
    <property type="match status" value="1"/>
</dbReference>
<dbReference type="Gene3D" id="2.40.50.100">
    <property type="match status" value="1"/>
</dbReference>
<dbReference type="GO" id="GO:0016887">
    <property type="term" value="F:ATP hydrolysis activity"/>
    <property type="evidence" value="ECO:0007669"/>
    <property type="project" value="InterPro"/>
</dbReference>
<dbReference type="Gene3D" id="3.40.50.300">
    <property type="entry name" value="P-loop containing nucleotide triphosphate hydrolases"/>
    <property type="match status" value="1"/>
</dbReference>
<dbReference type="SMART" id="SM00382">
    <property type="entry name" value="AAA"/>
    <property type="match status" value="1"/>
</dbReference>
<dbReference type="PROSITE" id="PS00211">
    <property type="entry name" value="ABC_TRANSPORTER_1"/>
    <property type="match status" value="1"/>
</dbReference>
<keyword evidence="5" id="KW-0997">Cell inner membrane</keyword>
<evidence type="ECO:0000256" key="3">
    <source>
        <dbReference type="ARBA" id="ARBA00022475"/>
    </source>
</evidence>
<evidence type="ECO:0000256" key="6">
    <source>
        <dbReference type="ARBA" id="ARBA00022741"/>
    </source>
</evidence>
<dbReference type="SUPFAM" id="SSF50331">
    <property type="entry name" value="MOP-like"/>
    <property type="match status" value="1"/>
</dbReference>
<protein>
    <submittedName>
        <fullName evidence="13">Molybdenum ABC transporter ATP-binding protein</fullName>
    </submittedName>
</protein>
<dbReference type="PROSITE" id="PS50893">
    <property type="entry name" value="ABC_TRANSPORTER_2"/>
    <property type="match status" value="1"/>
</dbReference>
<evidence type="ECO:0000256" key="7">
    <source>
        <dbReference type="ARBA" id="ARBA00022840"/>
    </source>
</evidence>
<keyword evidence="3" id="KW-1003">Cell membrane</keyword>
<evidence type="ECO:0000256" key="9">
    <source>
        <dbReference type="ARBA" id="ARBA00023136"/>
    </source>
</evidence>
<dbReference type="GO" id="GO:0016020">
    <property type="term" value="C:membrane"/>
    <property type="evidence" value="ECO:0007669"/>
    <property type="project" value="InterPro"/>
</dbReference>
<evidence type="ECO:0000256" key="2">
    <source>
        <dbReference type="ARBA" id="ARBA00022448"/>
    </source>
</evidence>
<reference evidence="13 14" key="2">
    <citation type="submission" date="2015-10" db="EMBL/GenBank/DDBJ databases">
        <title>Draft Genome Sequence of Prosthecomicrobium hirschii ATCC 27832.</title>
        <authorList>
            <person name="Daniel J."/>
            <person name="Givan S.A."/>
            <person name="Brun Y.V."/>
            <person name="Brown P.J."/>
        </authorList>
    </citation>
    <scope>NUCLEOTIDE SEQUENCE [LARGE SCALE GENOMIC DNA]</scope>
    <source>
        <strain evidence="13 14">16</strain>
    </source>
</reference>
<evidence type="ECO:0000256" key="4">
    <source>
        <dbReference type="ARBA" id="ARBA00022505"/>
    </source>
</evidence>
<evidence type="ECO:0000256" key="1">
    <source>
        <dbReference type="ARBA" id="ARBA00005417"/>
    </source>
</evidence>
<sequence length="382" mass="40173">MIRFEADRRLATGEGGFRLEARFESTAAVTALFGASGAGKTTAMRMIAGLIRPDRGRIEVDGQVLVDTERGVFLPPRRRRIGLVFQDALLFPHMSVRANLMFGRWFAPRDSRAVPFEPVVATLGIGSLLGRRPASLSGGERQRVAIGRALLSSPRLLLMDEPLAALDRPRKLEILPLIERLRDEFAIPIVYVSHAVEEVARLAGHVVVLDRGRIAGEGPPDRVFGLAATAGVDRFDLVSVLAGRVDAYEPAYGLTRIVHPAGTLWLPGPAGEPGRELAIVVRATDVTLAAEPPPARMSVRSVLAGTIAALHPTDQALARVEIALPGGGTLVASVTRMGLAALGLGPGDTVHALVKTVSLDERPMAGGSAAVAAPGSAGAAPG</sequence>
<dbReference type="GO" id="GO:0140359">
    <property type="term" value="F:ABC-type transporter activity"/>
    <property type="evidence" value="ECO:0007669"/>
    <property type="project" value="InterPro"/>
</dbReference>
<dbReference type="InterPro" id="IPR011868">
    <property type="entry name" value="ModC_ABC_ATP-bd"/>
</dbReference>
<dbReference type="RefSeq" id="WP_054360026.1">
    <property type="nucleotide sequence ID" value="NZ_LJYW01000001.1"/>
</dbReference>
<dbReference type="GO" id="GO:0015098">
    <property type="term" value="F:molybdate ion transmembrane transporter activity"/>
    <property type="evidence" value="ECO:0007669"/>
    <property type="project" value="InterPro"/>
</dbReference>
<comment type="similarity">
    <text evidence="1">Belongs to the ABC transporter superfamily.</text>
</comment>
<feature type="domain" description="ABC transporter" evidence="11">
    <location>
        <begin position="2"/>
        <end position="236"/>
    </location>
</feature>
<keyword evidence="8" id="KW-1278">Translocase</keyword>
<accession>A0A0P6W3U5</accession>
<evidence type="ECO:0000256" key="10">
    <source>
        <dbReference type="PROSITE-ProRule" id="PRU01213"/>
    </source>
</evidence>